<comment type="caution">
    <text evidence="2">The sequence shown here is derived from an EMBL/GenBank/DDBJ whole genome shotgun (WGS) entry which is preliminary data.</text>
</comment>
<keyword evidence="3" id="KW-1185">Reference proteome</keyword>
<reference evidence="2 3" key="1">
    <citation type="submission" date="2019-05" db="EMBL/GenBank/DDBJ databases">
        <title>Another draft genome of Portunus trituberculatus and its Hox gene families provides insights of decapod evolution.</title>
        <authorList>
            <person name="Jeong J.-H."/>
            <person name="Song I."/>
            <person name="Kim S."/>
            <person name="Choi T."/>
            <person name="Kim D."/>
            <person name="Ryu S."/>
            <person name="Kim W."/>
        </authorList>
    </citation>
    <scope>NUCLEOTIDE SEQUENCE [LARGE SCALE GENOMIC DNA]</scope>
    <source>
        <tissue evidence="2">Muscle</tissue>
    </source>
</reference>
<gene>
    <name evidence="2" type="ORF">E2C01_040973</name>
</gene>
<dbReference type="AlphaFoldDB" id="A0A5B7FL66"/>
<feature type="region of interest" description="Disordered" evidence="1">
    <location>
        <begin position="57"/>
        <end position="77"/>
    </location>
</feature>
<dbReference type="EMBL" id="VSRR010007628">
    <property type="protein sequence ID" value="MPC47232.1"/>
    <property type="molecule type" value="Genomic_DNA"/>
</dbReference>
<accession>A0A5B7FL66</accession>
<name>A0A5B7FL66_PORTR</name>
<evidence type="ECO:0000313" key="2">
    <source>
        <dbReference type="EMBL" id="MPC47232.1"/>
    </source>
</evidence>
<protein>
    <submittedName>
        <fullName evidence="2">Uncharacterized protein</fullName>
    </submittedName>
</protein>
<dbReference type="Proteomes" id="UP000324222">
    <property type="component" value="Unassembled WGS sequence"/>
</dbReference>
<sequence>MPVTRLRRVIEAAFRRGKGFVSNGVHLSIARNYLRTWTDESRNGIYAQCDGRRGVAFNPPGENKGKGGGELMAGSNL</sequence>
<organism evidence="2 3">
    <name type="scientific">Portunus trituberculatus</name>
    <name type="common">Swimming crab</name>
    <name type="synonym">Neptunus trituberculatus</name>
    <dbReference type="NCBI Taxonomy" id="210409"/>
    <lineage>
        <taxon>Eukaryota</taxon>
        <taxon>Metazoa</taxon>
        <taxon>Ecdysozoa</taxon>
        <taxon>Arthropoda</taxon>
        <taxon>Crustacea</taxon>
        <taxon>Multicrustacea</taxon>
        <taxon>Malacostraca</taxon>
        <taxon>Eumalacostraca</taxon>
        <taxon>Eucarida</taxon>
        <taxon>Decapoda</taxon>
        <taxon>Pleocyemata</taxon>
        <taxon>Brachyura</taxon>
        <taxon>Eubrachyura</taxon>
        <taxon>Portunoidea</taxon>
        <taxon>Portunidae</taxon>
        <taxon>Portuninae</taxon>
        <taxon>Portunus</taxon>
    </lineage>
</organism>
<evidence type="ECO:0000256" key="1">
    <source>
        <dbReference type="SAM" id="MobiDB-lite"/>
    </source>
</evidence>
<evidence type="ECO:0000313" key="3">
    <source>
        <dbReference type="Proteomes" id="UP000324222"/>
    </source>
</evidence>
<proteinExistence type="predicted"/>